<dbReference type="HOGENOM" id="CLU_003557_0_0_3"/>
<proteinExistence type="predicted"/>
<dbReference type="SUPFAM" id="SSF53901">
    <property type="entry name" value="Thiolase-like"/>
    <property type="match status" value="1"/>
</dbReference>
<gene>
    <name evidence="3" type="ordered locus">gll2832</name>
</gene>
<dbReference type="STRING" id="251221.gene:10760336"/>
<dbReference type="AlphaFoldDB" id="Q7NCZ4"/>
<dbReference type="GO" id="GO:0016746">
    <property type="term" value="F:acyltransferase activity"/>
    <property type="evidence" value="ECO:0007669"/>
    <property type="project" value="InterPro"/>
</dbReference>
<feature type="domain" description="Ketosynthase family 3 (KS3)" evidence="1">
    <location>
        <begin position="12"/>
        <end position="329"/>
    </location>
</feature>
<dbReference type="Pfam" id="PF00698">
    <property type="entry name" value="Acyl_transf_1"/>
    <property type="match status" value="1"/>
</dbReference>
<dbReference type="EMBL" id="BA000045">
    <property type="protein sequence ID" value="BAC90773.1"/>
    <property type="molecule type" value="Genomic_DNA"/>
</dbReference>
<evidence type="ECO:0000313" key="4">
    <source>
        <dbReference type="Proteomes" id="UP000000557"/>
    </source>
</evidence>
<evidence type="ECO:0000259" key="2">
    <source>
        <dbReference type="SMART" id="SM00827"/>
    </source>
</evidence>
<dbReference type="PATRIC" id="fig|251221.4.peg.2862"/>
<accession>Q7NCZ4</accession>
<evidence type="ECO:0000313" key="3">
    <source>
        <dbReference type="EMBL" id="BAC90773.1"/>
    </source>
</evidence>
<name>Q7NCZ4_GLOVI</name>
<feature type="domain" description="Malonyl-CoA:ACP transacylase (MAT)" evidence="2">
    <location>
        <begin position="447"/>
        <end position="766"/>
    </location>
</feature>
<dbReference type="EnsemblBacteria" id="BAC90773">
    <property type="protein sequence ID" value="BAC90773"/>
    <property type="gene ID" value="BAC90773"/>
</dbReference>
<dbReference type="SMART" id="SM00827">
    <property type="entry name" value="PKS_AT"/>
    <property type="match status" value="1"/>
</dbReference>
<evidence type="ECO:0000259" key="1">
    <source>
        <dbReference type="SMART" id="SM00825"/>
    </source>
</evidence>
<dbReference type="PANTHER" id="PTHR43074:SF1">
    <property type="entry name" value="BETA-KETOACYL SYNTHASE FAMILY PROTEIN-RELATED"/>
    <property type="match status" value="1"/>
</dbReference>
<dbReference type="InterPro" id="IPR016035">
    <property type="entry name" value="Acyl_Trfase/lysoPLipase"/>
</dbReference>
<dbReference type="Gene3D" id="3.30.70.250">
    <property type="entry name" value="Malonyl-CoA ACP transacylase, ACP-binding"/>
    <property type="match status" value="1"/>
</dbReference>
<dbReference type="InterPro" id="IPR052568">
    <property type="entry name" value="PKS-FAS_Synthase"/>
</dbReference>
<dbReference type="eggNOG" id="COG3321">
    <property type="taxonomic scope" value="Bacteria"/>
</dbReference>
<protein>
    <submittedName>
        <fullName evidence="3">Gll2832 protein</fullName>
    </submittedName>
</protein>
<dbReference type="InterPro" id="IPR016039">
    <property type="entry name" value="Thiolase-like"/>
</dbReference>
<organism evidence="3 4">
    <name type="scientific">Gloeobacter violaceus (strain ATCC 29082 / PCC 7421)</name>
    <dbReference type="NCBI Taxonomy" id="251221"/>
    <lineage>
        <taxon>Bacteria</taxon>
        <taxon>Bacillati</taxon>
        <taxon>Cyanobacteriota</taxon>
        <taxon>Cyanophyceae</taxon>
        <taxon>Gloeobacterales</taxon>
        <taxon>Gloeobacteraceae</taxon>
        <taxon>Gloeobacter</taxon>
    </lineage>
</organism>
<reference evidence="3 4" key="2">
    <citation type="journal article" date="2003" name="DNA Res.">
        <title>Complete genome structure of Gloeobacter violaceus PCC 7421, a cyanobacterium that lacks thylakoids (supplement).</title>
        <authorList>
            <person name="Nakamura Y."/>
            <person name="Kaneko T."/>
            <person name="Sato S."/>
            <person name="Mimuro M."/>
            <person name="Miyashita H."/>
            <person name="Tsuchiya T."/>
            <person name="Sasamoto S."/>
            <person name="Watanabe A."/>
            <person name="Kawashima K."/>
            <person name="Kishida Y."/>
            <person name="Kiyokawa C."/>
            <person name="Kohara M."/>
            <person name="Matsumoto M."/>
            <person name="Matsuno A."/>
            <person name="Nakazaki N."/>
            <person name="Shimpo S."/>
            <person name="Takeuchi C."/>
            <person name="Yamada M."/>
            <person name="Tabata S."/>
        </authorList>
    </citation>
    <scope>NUCLEOTIDE SEQUENCE [LARGE SCALE GENOMIC DNA]</scope>
    <source>
        <strain evidence="4">ATCC 29082 / PCC 7421</strain>
    </source>
</reference>
<dbReference type="GO" id="GO:0016491">
    <property type="term" value="F:oxidoreductase activity"/>
    <property type="evidence" value="ECO:0000318"/>
    <property type="project" value="GO_Central"/>
</dbReference>
<dbReference type="InParanoid" id="Q7NCZ4"/>
<dbReference type="Gene3D" id="3.40.366.10">
    <property type="entry name" value="Malonyl-Coenzyme A Acyl Carrier Protein, domain 2"/>
    <property type="match status" value="1"/>
</dbReference>
<dbReference type="InterPro" id="IPR020841">
    <property type="entry name" value="PKS_Beta-ketoAc_synthase_dom"/>
</dbReference>
<dbReference type="InterPro" id="IPR001227">
    <property type="entry name" value="Ac_transferase_dom_sf"/>
</dbReference>
<dbReference type="OrthoDB" id="499075at2"/>
<reference evidence="3 4" key="1">
    <citation type="journal article" date="2003" name="DNA Res.">
        <title>Complete genome structure of Gloeobacter violaceus PCC 7421, a cyanobacterium that lacks thylakoids.</title>
        <authorList>
            <person name="Nakamura Y."/>
            <person name="Kaneko T."/>
            <person name="Sato S."/>
            <person name="Mimuro M."/>
            <person name="Miyashita H."/>
            <person name="Tsuchiya T."/>
            <person name="Sasamoto S."/>
            <person name="Watanabe A."/>
            <person name="Kawashima K."/>
            <person name="Kishida Y."/>
            <person name="Kiyokawa C."/>
            <person name="Kohara M."/>
            <person name="Matsumoto M."/>
            <person name="Matsuno A."/>
            <person name="Nakazaki N."/>
            <person name="Shimpo S."/>
            <person name="Takeuchi C."/>
            <person name="Yamada M."/>
            <person name="Tabata S."/>
        </authorList>
    </citation>
    <scope>NUCLEOTIDE SEQUENCE [LARGE SCALE GENOMIC DNA]</scope>
    <source>
        <strain evidence="4">ATCC 29082 / PCC 7421</strain>
    </source>
</reference>
<dbReference type="Proteomes" id="UP000000557">
    <property type="component" value="Chromosome"/>
</dbReference>
<dbReference type="Gene3D" id="3.40.47.10">
    <property type="match status" value="1"/>
</dbReference>
<keyword evidence="4" id="KW-1185">Reference proteome</keyword>
<dbReference type="KEGG" id="gvi:gll2832"/>
<dbReference type="SUPFAM" id="SSF52151">
    <property type="entry name" value="FabD/lysophospholipase-like"/>
    <property type="match status" value="1"/>
</dbReference>
<dbReference type="PhylomeDB" id="Q7NCZ4"/>
<dbReference type="InterPro" id="IPR014043">
    <property type="entry name" value="Acyl_transferase_dom"/>
</dbReference>
<sequence length="869" mass="93797">MQPMETQTHLSLAMVGMDIEGGLDAFAHDTYLGHDHKSAAPKTPQRRRPGLDIVFGALNDAGLCERPEAVAVLLTVDAGQVPAGPEIRTRFMAEYFARCGHSVGPICTITEETSAFKTLETARQLLTDGQVEAVVIGEGRGLDPDGGAAAVSAAVVLKFHTAALRDRDRIYAVIEAFALVPQLAGDEPEQAAVVACRQALMSAGLLPEAIDYLAVVLPEISGKMGAGFAQVFGGADSPLHYALGGGQDGGLRAGISSLIQTALAIYYRFLPASPAWPEQEQLANWQDGGFYTISESRPWLSRIDRPRRAGLQAGEATTAAHLILAEATGVYPRVSPLLSRMPLQLLLLAGQDPGEIEARLQAVQSELETVEHVAAMARRYFAAFAEQPSSPYVLALVGRNRDELLREIQRARKGIPEARTGNRDWKTPLGSYFTPAPLGAQAGIAFVYPGAFNSYLGLGRDLLPLFPDCHRLLERLTDDPGLLLREAQLYPRSLERLCRRQLEAFEAQLAEDPVAMIESGVGFAVLHTAILRGYFGIEPQAAFGYSLGETSMFYALGAWQQWDSYAALRTSPLFRTGLSGPMQVLESFWGKDPDALCWGTYVLMAAPERVREQLKTEERVFLTHVNTPEEVVIAGEEAACRRVIAAVGCECFRAPASHVLHCPAMESAYAELLSLSDQPVRPVPGVAFYCGASGYAPVVLTPEAVAPAVAGGICRPVDFRRLIEQTYADGARIFVELGPASTCSRWITETLGERAHLAVSINKRGTDDHTGLVQLLARLVSHRVALDLAPLFGVASSAQPLQATPAAPVQVPLPAPFLRPRLEHALLLSEAHGSHLQARQEGLQQIGALVQLQIELARRLAAPGRSPLR</sequence>
<dbReference type="SMART" id="SM00825">
    <property type="entry name" value="PKS_KS"/>
    <property type="match status" value="1"/>
</dbReference>
<dbReference type="PANTHER" id="PTHR43074">
    <property type="entry name" value="OMEGA-3 POLYUNSATURATED FATTY ACID SYNTHASE PFAB-RELATED"/>
    <property type="match status" value="1"/>
</dbReference>